<protein>
    <submittedName>
        <fullName evidence="2">Uncharacterized protein</fullName>
    </submittedName>
</protein>
<comment type="caution">
    <text evidence="2">The sequence shown here is derived from an EMBL/GenBank/DDBJ whole genome shotgun (WGS) entry which is preliminary data.</text>
</comment>
<dbReference type="RefSeq" id="WP_386026489.1">
    <property type="nucleotide sequence ID" value="NZ_JBHUHX010000024.1"/>
</dbReference>
<dbReference type="Proteomes" id="UP001597337">
    <property type="component" value="Unassembled WGS sequence"/>
</dbReference>
<proteinExistence type="predicted"/>
<feature type="region of interest" description="Disordered" evidence="1">
    <location>
        <begin position="23"/>
        <end position="43"/>
    </location>
</feature>
<evidence type="ECO:0000313" key="3">
    <source>
        <dbReference type="Proteomes" id="UP001597337"/>
    </source>
</evidence>
<feature type="compositionally biased region" description="Low complexity" evidence="1">
    <location>
        <begin position="30"/>
        <end position="39"/>
    </location>
</feature>
<organism evidence="2 3">
    <name type="scientific">Thiorhodococcus fuscus</name>
    <dbReference type="NCBI Taxonomy" id="527200"/>
    <lineage>
        <taxon>Bacteria</taxon>
        <taxon>Pseudomonadati</taxon>
        <taxon>Pseudomonadota</taxon>
        <taxon>Gammaproteobacteria</taxon>
        <taxon>Chromatiales</taxon>
        <taxon>Chromatiaceae</taxon>
        <taxon>Thiorhodococcus</taxon>
    </lineage>
</organism>
<accession>A0ABW4Y8B0</accession>
<evidence type="ECO:0000313" key="2">
    <source>
        <dbReference type="EMBL" id="MFD2112314.1"/>
    </source>
</evidence>
<keyword evidence="3" id="KW-1185">Reference proteome</keyword>
<dbReference type="EMBL" id="JBHUHX010000024">
    <property type="protein sequence ID" value="MFD2112314.1"/>
    <property type="molecule type" value="Genomic_DNA"/>
</dbReference>
<gene>
    <name evidence="2" type="ORF">ACFSJC_10730</name>
</gene>
<reference evidence="3" key="1">
    <citation type="journal article" date="2019" name="Int. J. Syst. Evol. Microbiol.">
        <title>The Global Catalogue of Microorganisms (GCM) 10K type strain sequencing project: providing services to taxonomists for standard genome sequencing and annotation.</title>
        <authorList>
            <consortium name="The Broad Institute Genomics Platform"/>
            <consortium name="The Broad Institute Genome Sequencing Center for Infectious Disease"/>
            <person name="Wu L."/>
            <person name="Ma J."/>
        </authorList>
    </citation>
    <scope>NUCLEOTIDE SEQUENCE [LARGE SCALE GENOMIC DNA]</scope>
    <source>
        <strain evidence="3">KACC 12597</strain>
    </source>
</reference>
<evidence type="ECO:0000256" key="1">
    <source>
        <dbReference type="SAM" id="MobiDB-lite"/>
    </source>
</evidence>
<sequence>MSRTRRGLLRLFIAFAISACDQGDKAEPTSSPASVLSSSNALGGEANSDIRAIKDAIAEERFVRAEGLLNALERRASMLSEDQRAELERVSVMLSTEKEIRGIPGAD</sequence>
<name>A0ABW4Y8B0_9GAMM</name>